<evidence type="ECO:0000256" key="2">
    <source>
        <dbReference type="SAM" id="Phobius"/>
    </source>
</evidence>
<name>A0ABT0UDP7_9BACT</name>
<keyword evidence="2" id="KW-0812">Transmembrane</keyword>
<organism evidence="4 5">
    <name type="scientific">Aporhodopirellula aestuarii</name>
    <dbReference type="NCBI Taxonomy" id="2950107"/>
    <lineage>
        <taxon>Bacteria</taxon>
        <taxon>Pseudomonadati</taxon>
        <taxon>Planctomycetota</taxon>
        <taxon>Planctomycetia</taxon>
        <taxon>Pirellulales</taxon>
        <taxon>Pirellulaceae</taxon>
        <taxon>Aporhodopirellula</taxon>
    </lineage>
</organism>
<keyword evidence="5" id="KW-1185">Reference proteome</keyword>
<evidence type="ECO:0000259" key="3">
    <source>
        <dbReference type="Pfam" id="PF14358"/>
    </source>
</evidence>
<evidence type="ECO:0000313" key="4">
    <source>
        <dbReference type="EMBL" id="MCM2374590.1"/>
    </source>
</evidence>
<reference evidence="4 5" key="1">
    <citation type="journal article" date="2022" name="Syst. Appl. Microbiol.">
        <title>Rhodopirellula aestuarii sp. nov., a novel member of the genus Rhodopirellula isolated from brackish sediments collected in the Tagus River estuary, Portugal.</title>
        <authorList>
            <person name="Vitorino I.R."/>
            <person name="Klimek D."/>
            <person name="Calusinska M."/>
            <person name="Lobo-da-Cunha A."/>
            <person name="Vasconcelos V."/>
            <person name="Lage O.M."/>
        </authorList>
    </citation>
    <scope>NUCLEOTIDE SEQUENCE [LARGE SCALE GENOMIC DNA]</scope>
    <source>
        <strain evidence="4 5">ICT_H3.1</strain>
    </source>
</reference>
<dbReference type="EMBL" id="JAMQBK010000092">
    <property type="protein sequence ID" value="MCM2374590.1"/>
    <property type="molecule type" value="Genomic_DNA"/>
</dbReference>
<feature type="region of interest" description="Disordered" evidence="1">
    <location>
        <begin position="206"/>
        <end position="251"/>
    </location>
</feature>
<evidence type="ECO:0000256" key="1">
    <source>
        <dbReference type="SAM" id="MobiDB-lite"/>
    </source>
</evidence>
<protein>
    <submittedName>
        <fullName evidence="4">DUF4405 domain-containing protein</fullName>
    </submittedName>
</protein>
<proteinExistence type="predicted"/>
<dbReference type="RefSeq" id="WP_250932512.1">
    <property type="nucleotide sequence ID" value="NZ_JAMQBK010000092.1"/>
</dbReference>
<feature type="domain" description="Flavinylation-associated cytochrome" evidence="3">
    <location>
        <begin position="8"/>
        <end position="74"/>
    </location>
</feature>
<feature type="transmembrane region" description="Helical" evidence="2">
    <location>
        <begin position="12"/>
        <end position="31"/>
    </location>
</feature>
<feature type="transmembrane region" description="Helical" evidence="2">
    <location>
        <begin position="51"/>
        <end position="74"/>
    </location>
</feature>
<evidence type="ECO:0000313" key="5">
    <source>
        <dbReference type="Proteomes" id="UP001202961"/>
    </source>
</evidence>
<keyword evidence="2" id="KW-0472">Membrane</keyword>
<dbReference type="InterPro" id="IPR025517">
    <property type="entry name" value="DUF4405"/>
</dbReference>
<dbReference type="Pfam" id="PF14358">
    <property type="entry name" value="DUF4405"/>
    <property type="match status" value="1"/>
</dbReference>
<dbReference type="Proteomes" id="UP001202961">
    <property type="component" value="Unassembled WGS sequence"/>
</dbReference>
<feature type="transmembrane region" description="Helical" evidence="2">
    <location>
        <begin position="95"/>
        <end position="116"/>
    </location>
</feature>
<gene>
    <name evidence="4" type="ORF">NB063_28550</name>
</gene>
<comment type="caution">
    <text evidence="4">The sequence shown here is derived from an EMBL/GenBank/DDBJ whole genome shotgun (WGS) entry which is preliminary data.</text>
</comment>
<accession>A0ABT0UDP7</accession>
<sequence length="251" mass="27346">MKFKTKGFTSLLLSMLFSLVAVSGVVLYLTPRGRTANWSGWTMLGLDKQTWASLHINVCLLFFFVVALHLLYNWKVLWSYVRKRSAGLKLAGGFNLKWEMLAAALITVVVTAGTIMQSPGLTVTAELNERIKDYWDSHISTGPAPHAEEFTLAEFAENIGLTHEELITTLRGEGVKVVRVDATVGEIAEENAMVPAELFAKLQSQNPHAANRGGERRGMGRGDGEGGGRGMGQGMGRRRGLSPDDGAGQQQ</sequence>
<feature type="compositionally biased region" description="Basic and acidic residues" evidence="1">
    <location>
        <begin position="213"/>
        <end position="226"/>
    </location>
</feature>
<keyword evidence="2" id="KW-1133">Transmembrane helix</keyword>